<dbReference type="RefSeq" id="XP_026683219.1">
    <property type="nucleotide sequence ID" value="XM_026827418.1"/>
</dbReference>
<dbReference type="PROSITE" id="PS50858">
    <property type="entry name" value="BSD"/>
    <property type="match status" value="1"/>
</dbReference>
<dbReference type="Gene3D" id="1.10.3970.10">
    <property type="entry name" value="BSD domain"/>
    <property type="match status" value="1"/>
</dbReference>
<dbReference type="SUPFAM" id="SSF140383">
    <property type="entry name" value="BSD domain-like"/>
    <property type="match status" value="1"/>
</dbReference>
<dbReference type="Pfam" id="PF03909">
    <property type="entry name" value="BSD"/>
    <property type="match status" value="1"/>
</dbReference>
<dbReference type="InterPro" id="IPR051494">
    <property type="entry name" value="BSD_domain-containing"/>
</dbReference>
<keyword evidence="3" id="KW-1185">Reference proteome</keyword>
<feature type="compositionally biased region" description="Basic and acidic residues" evidence="1">
    <location>
        <begin position="187"/>
        <end position="198"/>
    </location>
</feature>
<feature type="compositionally biased region" description="Basic and acidic residues" evidence="1">
    <location>
        <begin position="41"/>
        <end position="52"/>
    </location>
</feature>
<evidence type="ECO:0000256" key="1">
    <source>
        <dbReference type="SAM" id="MobiDB-lite"/>
    </source>
</evidence>
<dbReference type="GO" id="GO:0048172">
    <property type="term" value="P:regulation of short-term neuronal synaptic plasticity"/>
    <property type="evidence" value="ECO:0007669"/>
    <property type="project" value="TreeGrafter"/>
</dbReference>
<dbReference type="STRING" id="121845.A0A1S4EI98"/>
<dbReference type="OrthoDB" id="47923at2759"/>
<dbReference type="KEGG" id="dci:103514459"/>
<dbReference type="PANTHER" id="PTHR16019:SF6">
    <property type="entry name" value="SYNAPSE-ASSOCIATED PROTEIN 1"/>
    <property type="match status" value="1"/>
</dbReference>
<name>A0A1S4EI98_DIACI</name>
<accession>A0A1S4EI98</accession>
<protein>
    <submittedName>
        <fullName evidence="5">Synapse-associated protein of 47 kDa-like isoform X1</fullName>
    </submittedName>
    <submittedName>
        <fullName evidence="4">Synapse-associated protein of 47 kDa-like isoform X2</fullName>
    </submittedName>
</protein>
<feature type="region of interest" description="Disordered" evidence="1">
    <location>
        <begin position="183"/>
        <end position="210"/>
    </location>
</feature>
<organism evidence="3 4">
    <name type="scientific">Diaphorina citri</name>
    <name type="common">Asian citrus psyllid</name>
    <dbReference type="NCBI Taxonomy" id="121845"/>
    <lineage>
        <taxon>Eukaryota</taxon>
        <taxon>Metazoa</taxon>
        <taxon>Ecdysozoa</taxon>
        <taxon>Arthropoda</taxon>
        <taxon>Hexapoda</taxon>
        <taxon>Insecta</taxon>
        <taxon>Pterygota</taxon>
        <taxon>Neoptera</taxon>
        <taxon>Paraneoptera</taxon>
        <taxon>Hemiptera</taxon>
        <taxon>Sternorrhyncha</taxon>
        <taxon>Psylloidea</taxon>
        <taxon>Psyllidae</taxon>
        <taxon>Diaphorininae</taxon>
        <taxon>Diaphorina</taxon>
    </lineage>
</organism>
<dbReference type="Proteomes" id="UP000079169">
    <property type="component" value="Unplaced"/>
</dbReference>
<feature type="compositionally biased region" description="Basic and acidic residues" evidence="1">
    <location>
        <begin position="76"/>
        <end position="91"/>
    </location>
</feature>
<evidence type="ECO:0000313" key="3">
    <source>
        <dbReference type="Proteomes" id="UP000079169"/>
    </source>
</evidence>
<dbReference type="GO" id="GO:0038203">
    <property type="term" value="P:TORC2 signaling"/>
    <property type="evidence" value="ECO:0007669"/>
    <property type="project" value="TreeGrafter"/>
</dbReference>
<gene>
    <name evidence="4 5" type="primary">LOC103514459</name>
</gene>
<dbReference type="GO" id="GO:0045202">
    <property type="term" value="C:synapse"/>
    <property type="evidence" value="ECO:0007669"/>
    <property type="project" value="TreeGrafter"/>
</dbReference>
<dbReference type="InterPro" id="IPR005607">
    <property type="entry name" value="BSD_dom"/>
</dbReference>
<feature type="region of interest" description="Disordered" evidence="1">
    <location>
        <begin position="1"/>
        <end position="139"/>
    </location>
</feature>
<dbReference type="RefSeq" id="XP_017301883.1">
    <property type="nucleotide sequence ID" value="XM_017446394.2"/>
</dbReference>
<dbReference type="GeneID" id="103514459"/>
<dbReference type="PaxDb" id="121845-A0A1S4EI98"/>
<evidence type="ECO:0000313" key="5">
    <source>
        <dbReference type="RefSeq" id="XP_026683219.1"/>
    </source>
</evidence>
<dbReference type="GO" id="GO:0005794">
    <property type="term" value="C:Golgi apparatus"/>
    <property type="evidence" value="ECO:0007669"/>
    <property type="project" value="TreeGrafter"/>
</dbReference>
<evidence type="ECO:0000313" key="4">
    <source>
        <dbReference type="RefSeq" id="XP_017301883.1"/>
    </source>
</evidence>
<evidence type="ECO:0000259" key="2">
    <source>
        <dbReference type="PROSITE" id="PS50858"/>
    </source>
</evidence>
<dbReference type="SMART" id="SM00751">
    <property type="entry name" value="BSD"/>
    <property type="match status" value="1"/>
</dbReference>
<feature type="compositionally biased region" description="Polar residues" evidence="1">
    <location>
        <begin position="59"/>
        <end position="68"/>
    </location>
</feature>
<proteinExistence type="predicted"/>
<reference evidence="4 5" key="1">
    <citation type="submission" date="2025-04" db="UniProtKB">
        <authorList>
            <consortium name="RefSeq"/>
        </authorList>
    </citation>
    <scope>IDENTIFICATION</scope>
</reference>
<feature type="domain" description="BSD" evidence="2">
    <location>
        <begin position="236"/>
        <end position="288"/>
    </location>
</feature>
<dbReference type="GO" id="GO:0005634">
    <property type="term" value="C:nucleus"/>
    <property type="evidence" value="ECO:0007669"/>
    <property type="project" value="TreeGrafter"/>
</dbReference>
<dbReference type="InterPro" id="IPR035925">
    <property type="entry name" value="BSD_dom_sf"/>
</dbReference>
<dbReference type="AlphaFoldDB" id="A0A1S4EI98"/>
<dbReference type="PANTHER" id="PTHR16019">
    <property type="entry name" value="SYNAPSE-ASSOCIATED PROTEIN"/>
    <property type="match status" value="1"/>
</dbReference>
<sequence length="310" mass="33477">MSMFSGLSKEVSNWLPVGKKNEDEEEEVPSPKLGNETTLPADEKASDPKGSRLEMLGNVKNQMSSWLGSANIPGLGKKDETVPENAEKLDDSSPVSEKSIKGSPTEKDDDNSSATGGADSDIHASEGELDGEEGGIGGVSTKAIQGAKNIKSFLFSAVNKAGKTVSEAGAKIKKTVEENDILGNFNKEGEGGKDKAKPGEAVPPWVGHPNQESLKEECLALSKDRRNFVRSPPPGVDFDFDYEAQYPVAMAVLAEDPLLEKMKDELVPKLLSEETFWRNYFYRVSLICQANEMGDESSETRNSTEPDSTA</sequence>